<accession>A0ACC7SGL9</accession>
<name>A0ACC7SGL9_DOLFA</name>
<comment type="caution">
    <text evidence="1">The sequence shown here is derived from an EMBL/GenBank/DDBJ whole genome shotgun (WGS) entry which is preliminary data.</text>
</comment>
<gene>
    <name evidence="1" type="ORF">FJR39_25925</name>
</gene>
<organism evidence="1 2">
    <name type="scientific">Dolichospermum flos-aquae UHCC 0037</name>
    <dbReference type="NCBI Taxonomy" id="2590026"/>
    <lineage>
        <taxon>Bacteria</taxon>
        <taxon>Bacillati</taxon>
        <taxon>Cyanobacteriota</taxon>
        <taxon>Cyanophyceae</taxon>
        <taxon>Nostocales</taxon>
        <taxon>Aphanizomenonaceae</taxon>
        <taxon>Dolichospermum</taxon>
    </lineage>
</organism>
<keyword evidence="2" id="KW-1185">Reference proteome</keyword>
<reference evidence="2" key="1">
    <citation type="journal article" date="2020" name="Toxins">
        <title>Phylogenomic Analysis of Secondary Metabolism in the Toxic Cyanobacterial Genera Anabaena, Dolichospermum and Aphanizomenon.</title>
        <authorList>
            <person name="Oesterholm J."/>
            <person name="Popin R.V."/>
            <person name="Fewer D.P."/>
            <person name="Sivonen K."/>
        </authorList>
    </citation>
    <scope>NUCLEOTIDE SEQUENCE [LARGE SCALE GENOMIC DNA]</scope>
    <source>
        <strain evidence="2">UHCC 0037</strain>
    </source>
</reference>
<proteinExistence type="predicted"/>
<sequence>MLGEEIFDDHDLNEAETIAKLINPGLYQIGWKENFIKREVTAGAIVIVNGLPKRKRGRADIVLRLQIILKKQAINVSVIEAKAAKFSPSLGLEQAKVYAERLHVPVVFSTNGHRFIEFDRMTGITSDPQPLSKFPDRENLRLRYEKWVGFKLDHPAAQPLLTPYVTGDATVRYYQDAAIRAVLEKITRCEVTGNPKRALLSLATGAGKTRIAVHLLKRIADTGQRVKALFVCDRVELREQASKAFKNVFGANAAVVDSNNSQTRNVE</sequence>
<evidence type="ECO:0000313" key="2">
    <source>
        <dbReference type="Proteomes" id="UP001517388"/>
    </source>
</evidence>
<protein>
    <submittedName>
        <fullName evidence="1">Uncharacterized protein</fullName>
    </submittedName>
</protein>
<evidence type="ECO:0000313" key="1">
    <source>
        <dbReference type="EMBL" id="MTJ46352.1"/>
    </source>
</evidence>
<dbReference type="EMBL" id="VILF01000009">
    <property type="protein sequence ID" value="MTJ46352.1"/>
    <property type="molecule type" value="Genomic_DNA"/>
</dbReference>
<dbReference type="Proteomes" id="UP001517388">
    <property type="component" value="Unassembled WGS sequence"/>
</dbReference>